<organism evidence="1 2">
    <name type="scientific">Ricinus communis</name>
    <name type="common">Castor bean</name>
    <dbReference type="NCBI Taxonomy" id="3988"/>
    <lineage>
        <taxon>Eukaryota</taxon>
        <taxon>Viridiplantae</taxon>
        <taxon>Streptophyta</taxon>
        <taxon>Embryophyta</taxon>
        <taxon>Tracheophyta</taxon>
        <taxon>Spermatophyta</taxon>
        <taxon>Magnoliopsida</taxon>
        <taxon>eudicotyledons</taxon>
        <taxon>Gunneridae</taxon>
        <taxon>Pentapetalae</taxon>
        <taxon>rosids</taxon>
        <taxon>fabids</taxon>
        <taxon>Malpighiales</taxon>
        <taxon>Euphorbiaceae</taxon>
        <taxon>Acalyphoideae</taxon>
        <taxon>Acalypheae</taxon>
        <taxon>Ricinus</taxon>
    </lineage>
</organism>
<evidence type="ECO:0000313" key="2">
    <source>
        <dbReference type="Proteomes" id="UP000008311"/>
    </source>
</evidence>
<reference evidence="2" key="1">
    <citation type="journal article" date="2010" name="Nat. Biotechnol.">
        <title>Draft genome sequence of the oilseed species Ricinus communis.</title>
        <authorList>
            <person name="Chan A.P."/>
            <person name="Crabtree J."/>
            <person name="Zhao Q."/>
            <person name="Lorenzi H."/>
            <person name="Orvis J."/>
            <person name="Puiu D."/>
            <person name="Melake-Berhan A."/>
            <person name="Jones K.M."/>
            <person name="Redman J."/>
            <person name="Chen G."/>
            <person name="Cahoon E.B."/>
            <person name="Gedil M."/>
            <person name="Stanke M."/>
            <person name="Haas B.J."/>
            <person name="Wortman J.R."/>
            <person name="Fraser-Liggett C.M."/>
            <person name="Ravel J."/>
            <person name="Rabinowicz P.D."/>
        </authorList>
    </citation>
    <scope>NUCLEOTIDE SEQUENCE [LARGE SCALE GENOMIC DNA]</scope>
    <source>
        <strain evidence="2">cv. Hale</strain>
    </source>
</reference>
<gene>
    <name evidence="1" type="ORF">RCOM_1937840</name>
</gene>
<dbReference type="EMBL" id="EQ986877">
    <property type="protein sequence ID" value="EEF23279.1"/>
    <property type="molecule type" value="Genomic_DNA"/>
</dbReference>
<dbReference type="InParanoid" id="B9TLI6"/>
<dbReference type="STRING" id="3988.B9TLI6"/>
<name>B9TLI6_RICCO</name>
<dbReference type="Proteomes" id="UP000008311">
    <property type="component" value="Unassembled WGS sequence"/>
</dbReference>
<dbReference type="AlphaFoldDB" id="B9TLI6"/>
<sequence>MENRKGIADQLKAQAYQSAALTPATPWLGNDAPPAPQAAARRESNGVALKLSAAAGKPVAQYAIWSRYGSEWRFAVAPASRPVLLLADDAAGGAAQAVVVSAVDRLGNERGTQTRWALADAAGAIVAEGSVAGMSATQMGSTAGRDAVRGIFAMLATQVLAAGQPVRVCAGLTGFDGVSTQAAQMLAEVLKITPSVISMRNDVEIAYLDSFAPGEGYLVYAGTGSIAAWIDTNGQFHRAGGRGGHAR</sequence>
<dbReference type="Gene3D" id="3.30.420.40">
    <property type="match status" value="1"/>
</dbReference>
<evidence type="ECO:0000313" key="1">
    <source>
        <dbReference type="EMBL" id="EEF23279.1"/>
    </source>
</evidence>
<protein>
    <submittedName>
        <fullName evidence="1">Uncharacterized protein</fullName>
    </submittedName>
</protein>
<accession>B9TLI6</accession>
<keyword evidence="2" id="KW-1185">Reference proteome</keyword>
<proteinExistence type="predicted"/>